<dbReference type="SUPFAM" id="SSF51735">
    <property type="entry name" value="NAD(P)-binding Rossmann-fold domains"/>
    <property type="match status" value="1"/>
</dbReference>
<comment type="similarity">
    <text evidence="1">Belongs to the short-chain dehydrogenases/reductases (SDR) family.</text>
</comment>
<proteinExistence type="inferred from homology"/>
<evidence type="ECO:0008006" key="6">
    <source>
        <dbReference type="Google" id="ProtNLM"/>
    </source>
</evidence>
<dbReference type="OrthoDB" id="191139at2759"/>
<gene>
    <name evidence="4" type="ORF">B0A50_04384</name>
</gene>
<name>A0A4U0TYG6_9PEZI</name>
<dbReference type="InterPro" id="IPR036291">
    <property type="entry name" value="NAD(P)-bd_dom_sf"/>
</dbReference>
<dbReference type="CDD" id="cd05327">
    <property type="entry name" value="retinol-DH_like_SDR_c_like"/>
    <property type="match status" value="1"/>
</dbReference>
<reference evidence="4 5" key="1">
    <citation type="submission" date="2017-03" db="EMBL/GenBank/DDBJ databases">
        <title>Genomes of endolithic fungi from Antarctica.</title>
        <authorList>
            <person name="Coleine C."/>
            <person name="Masonjones S."/>
            <person name="Stajich J.E."/>
        </authorList>
    </citation>
    <scope>NUCLEOTIDE SEQUENCE [LARGE SCALE GENOMIC DNA]</scope>
    <source>
        <strain evidence="4 5">CCFEE 6315</strain>
    </source>
</reference>
<comment type="caution">
    <text evidence="4">The sequence shown here is derived from an EMBL/GenBank/DDBJ whole genome shotgun (WGS) entry which is preliminary data.</text>
</comment>
<sequence>MGFFFGGGWDPEKDIPSLNGKVIIVTGGNAGLGKETVLQLAKHDPKEIYLAARTPLKAEEAIAQVKKTVPNGKVSFLQLDLSSFDSIKKAANEFKDKNDRLDILINNAGIMATPYSLTKEGYEIQFGTNHVGHALLTKLLLPTMLKTAERPEADVRVINVSSVAHTRAPNGGIIFSQQDLEKIGPWARYGQAKLANILHARELQRRYPAITATSIHPGVIMTDLYNPMQKFTFGAGAFTTFMKGATKAGFVYDVPKGTRNQLWCATADRETVRSSWYWKPVGIKAPGTQYAQDEQLARKLWDWTEEELQKHGC</sequence>
<accession>A0A4U0TYG6</accession>
<dbReference type="PANTHER" id="PTHR24320:SF282">
    <property type="entry name" value="WW DOMAIN-CONTAINING OXIDOREDUCTASE"/>
    <property type="match status" value="1"/>
</dbReference>
<dbReference type="Gene3D" id="3.40.50.720">
    <property type="entry name" value="NAD(P)-binding Rossmann-like Domain"/>
    <property type="match status" value="1"/>
</dbReference>
<evidence type="ECO:0000256" key="1">
    <source>
        <dbReference type="ARBA" id="ARBA00006484"/>
    </source>
</evidence>
<dbReference type="Pfam" id="PF00106">
    <property type="entry name" value="adh_short"/>
    <property type="match status" value="1"/>
</dbReference>
<dbReference type="InterPro" id="IPR002347">
    <property type="entry name" value="SDR_fam"/>
</dbReference>
<dbReference type="PANTHER" id="PTHR24320">
    <property type="entry name" value="RETINOL DEHYDROGENASE"/>
    <property type="match status" value="1"/>
</dbReference>
<dbReference type="GO" id="GO:0016491">
    <property type="term" value="F:oxidoreductase activity"/>
    <property type="evidence" value="ECO:0007669"/>
    <property type="project" value="UniProtKB-KW"/>
</dbReference>
<dbReference type="PRINTS" id="PR00081">
    <property type="entry name" value="GDHRDH"/>
</dbReference>
<evidence type="ECO:0000313" key="5">
    <source>
        <dbReference type="Proteomes" id="UP000308549"/>
    </source>
</evidence>
<keyword evidence="2" id="KW-0521">NADP</keyword>
<protein>
    <recommendedName>
        <fullName evidence="6">Oxidoreductase</fullName>
    </recommendedName>
</protein>
<keyword evidence="5" id="KW-1185">Reference proteome</keyword>
<evidence type="ECO:0000256" key="3">
    <source>
        <dbReference type="ARBA" id="ARBA00023002"/>
    </source>
</evidence>
<evidence type="ECO:0000256" key="2">
    <source>
        <dbReference type="ARBA" id="ARBA00022857"/>
    </source>
</evidence>
<dbReference type="EMBL" id="NAJL01000022">
    <property type="protein sequence ID" value="TKA27553.1"/>
    <property type="molecule type" value="Genomic_DNA"/>
</dbReference>
<evidence type="ECO:0000313" key="4">
    <source>
        <dbReference type="EMBL" id="TKA27553.1"/>
    </source>
</evidence>
<keyword evidence="3" id="KW-0560">Oxidoreductase</keyword>
<dbReference type="AlphaFoldDB" id="A0A4U0TYG6"/>
<organism evidence="4 5">
    <name type="scientific">Salinomyces thailandicus</name>
    <dbReference type="NCBI Taxonomy" id="706561"/>
    <lineage>
        <taxon>Eukaryota</taxon>
        <taxon>Fungi</taxon>
        <taxon>Dikarya</taxon>
        <taxon>Ascomycota</taxon>
        <taxon>Pezizomycotina</taxon>
        <taxon>Dothideomycetes</taxon>
        <taxon>Dothideomycetidae</taxon>
        <taxon>Mycosphaerellales</taxon>
        <taxon>Teratosphaeriaceae</taxon>
        <taxon>Salinomyces</taxon>
    </lineage>
</organism>
<dbReference type="Proteomes" id="UP000308549">
    <property type="component" value="Unassembled WGS sequence"/>
</dbReference>